<keyword evidence="4 5" id="KW-0067">ATP-binding</keyword>
<evidence type="ECO:0000256" key="2">
    <source>
        <dbReference type="ARBA" id="ARBA00022679"/>
    </source>
</evidence>
<keyword evidence="5 6" id="KW-0418">Kinase</keyword>
<dbReference type="CDD" id="cd02027">
    <property type="entry name" value="APSK"/>
    <property type="match status" value="1"/>
</dbReference>
<dbReference type="STRING" id="573063.Metin_1470"/>
<dbReference type="RefSeq" id="WP_013100859.1">
    <property type="nucleotide sequence ID" value="NC_014122.1"/>
</dbReference>
<dbReference type="GO" id="GO:0005737">
    <property type="term" value="C:cytoplasm"/>
    <property type="evidence" value="ECO:0007669"/>
    <property type="project" value="TreeGrafter"/>
</dbReference>
<organism evidence="8 9">
    <name type="scientific">Methanocaldococcus infernus (strain DSM 11812 / JCM 15783 / ME)</name>
    <dbReference type="NCBI Taxonomy" id="573063"/>
    <lineage>
        <taxon>Archaea</taxon>
        <taxon>Methanobacteriati</taxon>
        <taxon>Methanobacteriota</taxon>
        <taxon>Methanomada group</taxon>
        <taxon>Methanococci</taxon>
        <taxon>Methanococcales</taxon>
        <taxon>Methanocaldococcaceae</taxon>
        <taxon>Methanocaldococcus</taxon>
    </lineage>
</organism>
<dbReference type="InterPro" id="IPR027417">
    <property type="entry name" value="P-loop_NTPase"/>
</dbReference>
<evidence type="ECO:0000313" key="9">
    <source>
        <dbReference type="Proteomes" id="UP000002061"/>
    </source>
</evidence>
<comment type="catalytic activity">
    <reaction evidence="5 6">
        <text>adenosine 5'-phosphosulfate + ATP = 3'-phosphoadenylyl sulfate + ADP + H(+)</text>
        <dbReference type="Rhea" id="RHEA:24152"/>
        <dbReference type="ChEBI" id="CHEBI:15378"/>
        <dbReference type="ChEBI" id="CHEBI:30616"/>
        <dbReference type="ChEBI" id="CHEBI:58243"/>
        <dbReference type="ChEBI" id="CHEBI:58339"/>
        <dbReference type="ChEBI" id="CHEBI:456216"/>
        <dbReference type="EC" id="2.7.1.25"/>
    </reaction>
</comment>
<keyword evidence="3 5" id="KW-0547">Nucleotide-binding</keyword>
<dbReference type="NCBIfam" id="NF004041">
    <property type="entry name" value="PRK05541.1"/>
    <property type="match status" value="1"/>
</dbReference>
<dbReference type="GO" id="GO:0004020">
    <property type="term" value="F:adenylylsulfate kinase activity"/>
    <property type="evidence" value="ECO:0007669"/>
    <property type="project" value="UniProtKB-UniRule"/>
</dbReference>
<dbReference type="GO" id="GO:0070814">
    <property type="term" value="P:hydrogen sulfide biosynthetic process"/>
    <property type="evidence" value="ECO:0007669"/>
    <property type="project" value="UniProtKB-UniRule"/>
</dbReference>
<dbReference type="eggNOG" id="arCOG01040">
    <property type="taxonomic scope" value="Archaea"/>
</dbReference>
<dbReference type="InterPro" id="IPR002891">
    <property type="entry name" value="APS"/>
</dbReference>
<comment type="function">
    <text evidence="5 6">Catalyzes the synthesis of activated sulfate.</text>
</comment>
<dbReference type="GeneID" id="9132511"/>
<evidence type="ECO:0000256" key="5">
    <source>
        <dbReference type="HAMAP-Rule" id="MF_00065"/>
    </source>
</evidence>
<feature type="binding site" evidence="5">
    <location>
        <begin position="14"/>
        <end position="21"/>
    </location>
    <ligand>
        <name>ATP</name>
        <dbReference type="ChEBI" id="CHEBI:30616"/>
    </ligand>
</feature>
<comment type="similarity">
    <text evidence="5 6">Belongs to the APS kinase family.</text>
</comment>
<evidence type="ECO:0000256" key="3">
    <source>
        <dbReference type="ARBA" id="ARBA00022741"/>
    </source>
</evidence>
<dbReference type="GO" id="GO:0010134">
    <property type="term" value="P:sulfate assimilation via adenylyl sulfate reduction"/>
    <property type="evidence" value="ECO:0007669"/>
    <property type="project" value="TreeGrafter"/>
</dbReference>
<sequence>MFMNNKGFTIWLTGPSGVGKSTLAQALKEKLLSQGYCVEVLDGDEIRNKLYPNLGFSKEERELHNRVVTYMAKLLSRNGVVVIVSLISPYRRVRKYARDEIENFMEVYVYAPLEVRIKRDPKGLYKKALNGEIKGLTGYDGIYEEPEDPEVKIDSSKMSVEEEVNLILQTAKKLGYL</sequence>
<protein>
    <recommendedName>
        <fullName evidence="1 5">Adenylyl-sulfate kinase</fullName>
        <ecNumber evidence="1 5">2.7.1.25</ecNumber>
    </recommendedName>
    <alternativeName>
        <fullName evidence="5">APS kinase</fullName>
    </alternativeName>
    <alternativeName>
        <fullName evidence="5">ATP adenosine-5'-phosphosulfate 3'-phosphotransferase</fullName>
    </alternativeName>
    <alternativeName>
        <fullName evidence="5">Adenosine-5'-phosphosulfate kinase</fullName>
    </alternativeName>
</protein>
<dbReference type="EC" id="2.7.1.25" evidence="1 5"/>
<dbReference type="Gene3D" id="3.40.50.300">
    <property type="entry name" value="P-loop containing nucleotide triphosphate hydrolases"/>
    <property type="match status" value="1"/>
</dbReference>
<evidence type="ECO:0000259" key="7">
    <source>
        <dbReference type="Pfam" id="PF01583"/>
    </source>
</evidence>
<dbReference type="NCBIfam" id="TIGR00455">
    <property type="entry name" value="apsK"/>
    <property type="match status" value="1"/>
</dbReference>
<dbReference type="GO" id="GO:0019379">
    <property type="term" value="P:sulfate assimilation, phosphoadenylyl sulfate reduction by phosphoadenylyl-sulfate reductase (thioredoxin)"/>
    <property type="evidence" value="ECO:0007669"/>
    <property type="project" value="TreeGrafter"/>
</dbReference>
<dbReference type="AlphaFoldDB" id="D5VU61"/>
<feature type="active site" description="Phosphoserine intermediate" evidence="5">
    <location>
        <position position="88"/>
    </location>
</feature>
<reference evidence="8" key="1">
    <citation type="submission" date="2010-04" db="EMBL/GenBank/DDBJ databases">
        <title>Complete sequence of Methanocaldococcus infernus ME.</title>
        <authorList>
            <consortium name="US DOE Joint Genome Institute"/>
            <person name="Lucas S."/>
            <person name="Copeland A."/>
            <person name="Lapidus A."/>
            <person name="Cheng J.-F."/>
            <person name="Bruce D."/>
            <person name="Goodwin L."/>
            <person name="Pitluck S."/>
            <person name="Munk A.C."/>
            <person name="Detter J.C."/>
            <person name="Han C."/>
            <person name="Tapia R."/>
            <person name="Land M."/>
            <person name="Hauser L."/>
            <person name="Kyrpides N."/>
            <person name="Mikhailova N."/>
            <person name="Sieprawska-Lupa M."/>
            <person name="Whitman W.B."/>
            <person name="Woyke T."/>
        </authorList>
    </citation>
    <scope>NUCLEOTIDE SEQUENCE [LARGE SCALE GENOMIC DNA]</scope>
    <source>
        <strain evidence="8">ME</strain>
    </source>
</reference>
<proteinExistence type="inferred from homology"/>
<dbReference type="InterPro" id="IPR059117">
    <property type="entry name" value="APS_kinase_dom"/>
</dbReference>
<dbReference type="HAMAP" id="MF_00065">
    <property type="entry name" value="Adenylyl_sulf_kinase"/>
    <property type="match status" value="1"/>
</dbReference>
<comment type="pathway">
    <text evidence="5 6">Sulfur metabolism; hydrogen sulfide biosynthesis; sulfite from sulfate: step 2/3.</text>
</comment>
<accession>D5VU61</accession>
<dbReference type="SUPFAM" id="SSF52540">
    <property type="entry name" value="P-loop containing nucleoside triphosphate hydrolases"/>
    <property type="match status" value="1"/>
</dbReference>
<dbReference type="KEGG" id="mif:Metin_1470"/>
<evidence type="ECO:0000256" key="4">
    <source>
        <dbReference type="ARBA" id="ARBA00022840"/>
    </source>
</evidence>
<keyword evidence="5" id="KW-0597">Phosphoprotein</keyword>
<dbReference type="GO" id="GO:0005524">
    <property type="term" value="F:ATP binding"/>
    <property type="evidence" value="ECO:0007669"/>
    <property type="project" value="UniProtKB-UniRule"/>
</dbReference>
<name>D5VU61_METIM</name>
<dbReference type="Proteomes" id="UP000002061">
    <property type="component" value="Chromosome"/>
</dbReference>
<evidence type="ECO:0000256" key="6">
    <source>
        <dbReference type="RuleBase" id="RU004347"/>
    </source>
</evidence>
<dbReference type="InterPro" id="IPR050512">
    <property type="entry name" value="Sulf_AdTrans/APS_kinase"/>
</dbReference>
<dbReference type="Pfam" id="PF01583">
    <property type="entry name" value="APS_kinase"/>
    <property type="match status" value="1"/>
</dbReference>
<dbReference type="PANTHER" id="PTHR42700:SF1">
    <property type="entry name" value="SULFATE ADENYLYLTRANSFERASE"/>
    <property type="match status" value="1"/>
</dbReference>
<gene>
    <name evidence="5" type="primary">cysC</name>
    <name evidence="8" type="ordered locus">Metin_1470</name>
</gene>
<dbReference type="HOGENOM" id="CLU_046932_2_1_2"/>
<evidence type="ECO:0000313" key="8">
    <source>
        <dbReference type="EMBL" id="ADG14114.1"/>
    </source>
</evidence>
<dbReference type="EMBL" id="CP002009">
    <property type="protein sequence ID" value="ADG14114.1"/>
    <property type="molecule type" value="Genomic_DNA"/>
</dbReference>
<evidence type="ECO:0000256" key="1">
    <source>
        <dbReference type="ARBA" id="ARBA00012121"/>
    </source>
</evidence>
<dbReference type="NCBIfam" id="NF003013">
    <property type="entry name" value="PRK03846.1"/>
    <property type="match status" value="1"/>
</dbReference>
<feature type="domain" description="APS kinase" evidence="7">
    <location>
        <begin position="6"/>
        <end position="154"/>
    </location>
</feature>
<dbReference type="GO" id="GO:0004781">
    <property type="term" value="F:sulfate adenylyltransferase (ATP) activity"/>
    <property type="evidence" value="ECO:0007669"/>
    <property type="project" value="TreeGrafter"/>
</dbReference>
<keyword evidence="2 5" id="KW-0808">Transferase</keyword>
<keyword evidence="9" id="KW-1185">Reference proteome</keyword>
<dbReference type="UniPathway" id="UPA00140">
    <property type="reaction ID" value="UER00205"/>
</dbReference>
<dbReference type="PANTHER" id="PTHR42700">
    <property type="entry name" value="SULFATE ADENYLYLTRANSFERASE"/>
    <property type="match status" value="1"/>
</dbReference>